<name>A0ABQ9DVQ9_9PASS</name>
<sequence>MQRAQEDRKDPEEEAERQEELSAYQEMTPKEAADVLMLMEEYEPLVSNSMAFAEQLSKDLHLLDEVQGPGVVTHVERRGWAGGD</sequence>
<feature type="compositionally biased region" description="Basic and acidic residues" evidence="1">
    <location>
        <begin position="1"/>
        <end position="11"/>
    </location>
</feature>
<evidence type="ECO:0000256" key="1">
    <source>
        <dbReference type="SAM" id="MobiDB-lite"/>
    </source>
</evidence>
<gene>
    <name evidence="2" type="ORF">WISP_01323</name>
</gene>
<dbReference type="Proteomes" id="UP001145742">
    <property type="component" value="Unassembled WGS sequence"/>
</dbReference>
<accession>A0ABQ9DVQ9</accession>
<keyword evidence="3" id="KW-1185">Reference proteome</keyword>
<protein>
    <submittedName>
        <fullName evidence="2">Uncharacterized protein</fullName>
    </submittedName>
</protein>
<evidence type="ECO:0000313" key="3">
    <source>
        <dbReference type="Proteomes" id="UP001145742"/>
    </source>
</evidence>
<evidence type="ECO:0000313" key="2">
    <source>
        <dbReference type="EMBL" id="KAJ7428302.1"/>
    </source>
</evidence>
<dbReference type="EMBL" id="WHWB01030516">
    <property type="protein sequence ID" value="KAJ7428302.1"/>
    <property type="molecule type" value="Genomic_DNA"/>
</dbReference>
<feature type="region of interest" description="Disordered" evidence="1">
    <location>
        <begin position="1"/>
        <end position="27"/>
    </location>
</feature>
<organism evidence="2 3">
    <name type="scientific">Willisornis vidua</name>
    <name type="common">Xingu scale-backed antbird</name>
    <dbReference type="NCBI Taxonomy" id="1566151"/>
    <lineage>
        <taxon>Eukaryota</taxon>
        <taxon>Metazoa</taxon>
        <taxon>Chordata</taxon>
        <taxon>Craniata</taxon>
        <taxon>Vertebrata</taxon>
        <taxon>Euteleostomi</taxon>
        <taxon>Archelosauria</taxon>
        <taxon>Archosauria</taxon>
        <taxon>Dinosauria</taxon>
        <taxon>Saurischia</taxon>
        <taxon>Theropoda</taxon>
        <taxon>Coelurosauria</taxon>
        <taxon>Aves</taxon>
        <taxon>Neognathae</taxon>
        <taxon>Neoaves</taxon>
        <taxon>Telluraves</taxon>
        <taxon>Australaves</taxon>
        <taxon>Passeriformes</taxon>
        <taxon>Thamnophilidae</taxon>
        <taxon>Willisornis</taxon>
    </lineage>
</organism>
<comment type="caution">
    <text evidence="2">The sequence shown here is derived from an EMBL/GenBank/DDBJ whole genome shotgun (WGS) entry which is preliminary data.</text>
</comment>
<reference evidence="2" key="1">
    <citation type="submission" date="2019-10" db="EMBL/GenBank/DDBJ databases">
        <authorList>
            <person name="Soares A.E.R."/>
            <person name="Aleixo A."/>
            <person name="Schneider P."/>
            <person name="Miyaki C.Y."/>
            <person name="Schneider M.P."/>
            <person name="Mello C."/>
            <person name="Vasconcelos A.T.R."/>
        </authorList>
    </citation>
    <scope>NUCLEOTIDE SEQUENCE</scope>
    <source>
        <tissue evidence="2">Muscle</tissue>
    </source>
</reference>
<proteinExistence type="predicted"/>